<protein>
    <submittedName>
        <fullName evidence="3">Regulatory protein YycI of two-component signal transduction system YycFG</fullName>
    </submittedName>
</protein>
<feature type="transmembrane region" description="Helical" evidence="1">
    <location>
        <begin position="6"/>
        <end position="23"/>
    </location>
</feature>
<keyword evidence="1" id="KW-0472">Membrane</keyword>
<gene>
    <name evidence="3" type="ORF">EV146_10842</name>
</gene>
<evidence type="ECO:0000313" key="3">
    <source>
        <dbReference type="EMBL" id="TCN23940.1"/>
    </source>
</evidence>
<keyword evidence="4" id="KW-1185">Reference proteome</keyword>
<comment type="caution">
    <text evidence="3">The sequence shown here is derived from an EMBL/GenBank/DDBJ whole genome shotgun (WGS) entry which is preliminary data.</text>
</comment>
<dbReference type="Proteomes" id="UP000295689">
    <property type="component" value="Unassembled WGS sequence"/>
</dbReference>
<dbReference type="Pfam" id="PF09648">
    <property type="entry name" value="YycI"/>
    <property type="match status" value="1"/>
</dbReference>
<dbReference type="RefSeq" id="WP_132007798.1">
    <property type="nucleotide sequence ID" value="NZ_JABUHM010000007.1"/>
</dbReference>
<keyword evidence="1" id="KW-1133">Transmembrane helix</keyword>
<feature type="domain" description="Regulatory protein YycH-like" evidence="2">
    <location>
        <begin position="42"/>
        <end position="251"/>
    </location>
</feature>
<evidence type="ECO:0000313" key="4">
    <source>
        <dbReference type="Proteomes" id="UP000295689"/>
    </source>
</evidence>
<reference evidence="3 4" key="1">
    <citation type="journal article" date="2015" name="Stand. Genomic Sci.">
        <title>Genomic Encyclopedia of Bacterial and Archaeal Type Strains, Phase III: the genomes of soil and plant-associated and newly described type strains.</title>
        <authorList>
            <person name="Whitman W.B."/>
            <person name="Woyke T."/>
            <person name="Klenk H.P."/>
            <person name="Zhou Y."/>
            <person name="Lilburn T.G."/>
            <person name="Beck B.J."/>
            <person name="De Vos P."/>
            <person name="Vandamme P."/>
            <person name="Eisen J.A."/>
            <person name="Garrity G."/>
            <person name="Hugenholtz P."/>
            <person name="Kyrpides N.C."/>
        </authorList>
    </citation>
    <scope>NUCLEOTIDE SEQUENCE [LARGE SCALE GENOMIC DNA]</scope>
    <source>
        <strain evidence="3 4">CV53</strain>
    </source>
</reference>
<accession>A0A4V2RD97</accession>
<dbReference type="Gene3D" id="2.40.128.690">
    <property type="entry name" value="YycH protein, domain 3-like"/>
    <property type="match status" value="1"/>
</dbReference>
<organism evidence="3 4">
    <name type="scientific">Mesobacillus foraminis</name>
    <dbReference type="NCBI Taxonomy" id="279826"/>
    <lineage>
        <taxon>Bacteria</taxon>
        <taxon>Bacillati</taxon>
        <taxon>Bacillota</taxon>
        <taxon>Bacilli</taxon>
        <taxon>Bacillales</taxon>
        <taxon>Bacillaceae</taxon>
        <taxon>Mesobacillus</taxon>
    </lineage>
</organism>
<evidence type="ECO:0000256" key="1">
    <source>
        <dbReference type="SAM" id="Phobius"/>
    </source>
</evidence>
<dbReference type="AlphaFoldDB" id="A0A4V2RD97"/>
<keyword evidence="1" id="KW-0812">Transmembrane</keyword>
<dbReference type="InterPro" id="IPR018604">
    <property type="entry name" value="YycI-like"/>
</dbReference>
<dbReference type="EMBL" id="SLVV01000008">
    <property type="protein sequence ID" value="TCN23940.1"/>
    <property type="molecule type" value="Genomic_DNA"/>
</dbReference>
<sequence>MDWSKIKTIFIISFLILDIYLAYQFINTRSEAKNYEFYKEVSLEEKLKNDDIDIEFSTPSDTIMKERYVSVRPKIFVKDELLSNQTQQLGLGDGAVLRGKLDKPIELNEKFNPEEFTAAVMNDVQSGEEYRFWKKDDEENTITYFQQYKGKPIYHNLNGKLTFFINDQNEVTSYEQSYLEPTEELMEEEEVITPMEAIETLYKKGLLSPKSKITKAELGYSTLVQLTASQVLAPTWRILVNGEGNLFVHAFEGQVIQLNSEESEVTE</sequence>
<name>A0A4V2RD97_9BACI</name>
<dbReference type="GO" id="GO:0016020">
    <property type="term" value="C:membrane"/>
    <property type="evidence" value="ECO:0007669"/>
    <property type="project" value="InterPro"/>
</dbReference>
<proteinExistence type="predicted"/>
<evidence type="ECO:0000259" key="2">
    <source>
        <dbReference type="Pfam" id="PF09648"/>
    </source>
</evidence>